<evidence type="ECO:0000313" key="1">
    <source>
        <dbReference type="EMBL" id="ELB04154.1"/>
    </source>
</evidence>
<reference evidence="1 2" key="1">
    <citation type="submission" date="2012-12" db="EMBL/GenBank/DDBJ databases">
        <title>The Genome Sequence of Enterococcus faecium E1590.</title>
        <authorList>
            <consortium name="The Broad Institute Genome Sequencing Platform"/>
            <consortium name="The Broad Institute Genome Sequencing Center for Infectious Disease"/>
            <person name="Earl A.M."/>
            <person name="Gilmore M.S."/>
            <person name="van Schaik W."/>
            <person name="Lebreton F."/>
            <person name="Willems R.J."/>
            <person name="Walker B."/>
            <person name="Young S.K."/>
            <person name="Zeng Q."/>
            <person name="Gargeya S."/>
            <person name="Fitzgerald M."/>
            <person name="Haas B."/>
            <person name="Abouelleil A."/>
            <person name="Alvarado L."/>
            <person name="Arachchi H.M."/>
            <person name="Berlin A.M."/>
            <person name="Chapman S.B."/>
            <person name="Dewar J."/>
            <person name="Goldberg J."/>
            <person name="Griggs A."/>
            <person name="Gujja S."/>
            <person name="Hansen M."/>
            <person name="Howarth C."/>
            <person name="Imamovic A."/>
            <person name="Larimer J."/>
            <person name="McCowan C."/>
            <person name="Murphy C."/>
            <person name="Neiman D."/>
            <person name="Pearson M."/>
            <person name="Priest M."/>
            <person name="Roberts A."/>
            <person name="Saif S."/>
            <person name="Shea T."/>
            <person name="Sisk P."/>
            <person name="Sykes S."/>
            <person name="Wortman J."/>
            <person name="Nusbaum C."/>
            <person name="Birren B."/>
        </authorList>
    </citation>
    <scope>NUCLEOTIDE SEQUENCE [LARGE SCALE GENOMIC DNA]</scope>
    <source>
        <strain evidence="1 2">E1590</strain>
    </source>
</reference>
<dbReference type="Proteomes" id="UP000010553">
    <property type="component" value="Unassembled WGS sequence"/>
</dbReference>
<evidence type="ECO:0008006" key="3">
    <source>
        <dbReference type="Google" id="ProtNLM"/>
    </source>
</evidence>
<comment type="caution">
    <text evidence="1">The sequence shown here is derived from an EMBL/GenBank/DDBJ whole genome shotgun (WGS) entry which is preliminary data.</text>
</comment>
<dbReference type="EMBL" id="AHXC01000002">
    <property type="protein sequence ID" value="ELB04154.1"/>
    <property type="molecule type" value="Genomic_DNA"/>
</dbReference>
<name>A0A828ZU51_ENTFC</name>
<organism evidence="1 2">
    <name type="scientific">Enterococcus faecium EnGen0003</name>
    <dbReference type="NCBI Taxonomy" id="1138901"/>
    <lineage>
        <taxon>Bacteria</taxon>
        <taxon>Bacillati</taxon>
        <taxon>Bacillota</taxon>
        <taxon>Bacilli</taxon>
        <taxon>Lactobacillales</taxon>
        <taxon>Enterococcaceae</taxon>
        <taxon>Enterococcus</taxon>
    </lineage>
</organism>
<evidence type="ECO:0000313" key="2">
    <source>
        <dbReference type="Proteomes" id="UP000010553"/>
    </source>
</evidence>
<accession>A0A828ZU51</accession>
<sequence length="192" mass="22461">MIGYHGTSKDCATKIIESKNFNIDKFVITGDFKIQDRQKMPNDFGSGIYMFLSNERYDGIKCARKYASVFKDRPSSVLEININDDIRCLDFGDKKNSDIFIELREKIFERIYYNYKISVKESGSKKRANLDGIIIEFLIQHKYKNEIDAVMGESYTPYYNEDRNISNFPNGKEVCLRCNKSICWELCKEVKL</sequence>
<dbReference type="AlphaFoldDB" id="A0A828ZU51"/>
<proteinExistence type="predicted"/>
<protein>
    <recommendedName>
        <fullName evidence="3">DUF3990 domain-containing protein</fullName>
    </recommendedName>
</protein>
<dbReference type="RefSeq" id="WP_002334688.1">
    <property type="nucleotide sequence ID" value="NZ_KB029685.1"/>
</dbReference>
<gene>
    <name evidence="1" type="ORF">OIE_03143</name>
</gene>